<feature type="transmembrane region" description="Helical" evidence="5">
    <location>
        <begin position="376"/>
        <end position="399"/>
    </location>
</feature>
<evidence type="ECO:0000256" key="2">
    <source>
        <dbReference type="ARBA" id="ARBA00022692"/>
    </source>
</evidence>
<evidence type="ECO:0000259" key="6">
    <source>
        <dbReference type="Pfam" id="PF01490"/>
    </source>
</evidence>
<dbReference type="VEuPathDB" id="FungiDB:AeMF1_016905"/>
<proteinExistence type="predicted"/>
<evidence type="ECO:0000256" key="1">
    <source>
        <dbReference type="ARBA" id="ARBA00004141"/>
    </source>
</evidence>
<evidence type="ECO:0000256" key="3">
    <source>
        <dbReference type="ARBA" id="ARBA00022989"/>
    </source>
</evidence>
<feature type="transmembrane region" description="Helical" evidence="5">
    <location>
        <begin position="342"/>
        <end position="364"/>
    </location>
</feature>
<feature type="transmembrane region" description="Helical" evidence="5">
    <location>
        <begin position="319"/>
        <end position="336"/>
    </location>
</feature>
<dbReference type="PANTHER" id="PTHR22950:SF702">
    <property type="entry name" value="AMINO ACID TRANSPORTER PROTEIN"/>
    <property type="match status" value="1"/>
</dbReference>
<feature type="transmembrane region" description="Helical" evidence="5">
    <location>
        <begin position="166"/>
        <end position="184"/>
    </location>
</feature>
<comment type="subcellular location">
    <subcellularLocation>
        <location evidence="1">Membrane</location>
        <topology evidence="1">Multi-pass membrane protein</topology>
    </subcellularLocation>
</comment>
<feature type="transmembrane region" description="Helical" evidence="5">
    <location>
        <begin position="243"/>
        <end position="261"/>
    </location>
</feature>
<evidence type="ECO:0000313" key="7">
    <source>
        <dbReference type="EMBL" id="KAF0725699.1"/>
    </source>
</evidence>
<keyword evidence="4 5" id="KW-0472">Membrane</keyword>
<feature type="domain" description="Amino acid transporter transmembrane" evidence="6">
    <location>
        <begin position="25"/>
        <end position="396"/>
    </location>
</feature>
<evidence type="ECO:0000256" key="4">
    <source>
        <dbReference type="ARBA" id="ARBA00023136"/>
    </source>
</evidence>
<name>A0A6G0WDX2_9STRA</name>
<dbReference type="Proteomes" id="UP000481153">
    <property type="component" value="Unassembled WGS sequence"/>
</dbReference>
<dbReference type="InterPro" id="IPR013057">
    <property type="entry name" value="AA_transpt_TM"/>
</dbReference>
<feature type="transmembrane region" description="Helical" evidence="5">
    <location>
        <begin position="60"/>
        <end position="82"/>
    </location>
</feature>
<reference evidence="7 8" key="1">
    <citation type="submission" date="2019-07" db="EMBL/GenBank/DDBJ databases">
        <title>Genomics analysis of Aphanomyces spp. identifies a new class of oomycete effector associated with host adaptation.</title>
        <authorList>
            <person name="Gaulin E."/>
        </authorList>
    </citation>
    <scope>NUCLEOTIDE SEQUENCE [LARGE SCALE GENOMIC DNA]</scope>
    <source>
        <strain evidence="7 8">ATCC 201684</strain>
    </source>
</reference>
<comment type="caution">
    <text evidence="7">The sequence shown here is derived from an EMBL/GenBank/DDBJ whole genome shotgun (WGS) entry which is preliminary data.</text>
</comment>
<dbReference type="GO" id="GO:0015179">
    <property type="term" value="F:L-amino acid transmembrane transporter activity"/>
    <property type="evidence" value="ECO:0007669"/>
    <property type="project" value="TreeGrafter"/>
</dbReference>
<evidence type="ECO:0000256" key="5">
    <source>
        <dbReference type="SAM" id="Phobius"/>
    </source>
</evidence>
<feature type="transmembrane region" description="Helical" evidence="5">
    <location>
        <begin position="281"/>
        <end position="299"/>
    </location>
</feature>
<gene>
    <name evidence="7" type="ORF">Ae201684_015853</name>
</gene>
<dbReference type="PANTHER" id="PTHR22950">
    <property type="entry name" value="AMINO ACID TRANSPORTER"/>
    <property type="match status" value="1"/>
</dbReference>
<dbReference type="Pfam" id="PF01490">
    <property type="entry name" value="Aa_trans"/>
    <property type="match status" value="1"/>
</dbReference>
<keyword evidence="3 5" id="KW-1133">Transmembrane helix</keyword>
<feature type="transmembrane region" description="Helical" evidence="5">
    <location>
        <begin position="27"/>
        <end position="48"/>
    </location>
</feature>
<sequence>MEPRASPPDSLPLLKFRSSKVHEPQGTFWTSVFALVGTMLGAGALSLPNTMALAGVVPDIVIFLFMAFFNFIALNACTDSAAYTGKESFEAMAVQLFGPVRQWLIRVLTIVFLFGVQSVFFVVSLDMLHPFVAAYVSRVVLGALLALFTLPFSLLETVYALRYTNAIVIGCMLYIFVVVGIRASTTGGWPEQPTSPTAHGMFKAIPIQAMGFGCQINAVRIYDELKTKNLITAINGSTMGAGFILYVCFTLAGYICFHGFPPGDILTGFPSNDWLVNSIRLVLGPCVLLKVPLIFHPYLQALEGMTMPKDIADPKPLRTLLTVLSLAAAYLVAIAFKDLSVIMGFVGAIGDLSINFSIPGLFLIEVGSRTNSKKTLWTGIFLVVSGTILTIVSLVGLLWPM</sequence>
<dbReference type="AlphaFoldDB" id="A0A6G0WDX2"/>
<feature type="transmembrane region" description="Helical" evidence="5">
    <location>
        <begin position="135"/>
        <end position="154"/>
    </location>
</feature>
<protein>
    <recommendedName>
        <fullName evidence="6">Amino acid transporter transmembrane domain-containing protein</fullName>
    </recommendedName>
</protein>
<dbReference type="EMBL" id="VJMJ01000234">
    <property type="protein sequence ID" value="KAF0725699.1"/>
    <property type="molecule type" value="Genomic_DNA"/>
</dbReference>
<feature type="transmembrane region" description="Helical" evidence="5">
    <location>
        <begin position="103"/>
        <end position="123"/>
    </location>
</feature>
<dbReference type="GO" id="GO:0016020">
    <property type="term" value="C:membrane"/>
    <property type="evidence" value="ECO:0007669"/>
    <property type="project" value="UniProtKB-SubCell"/>
</dbReference>
<keyword evidence="2 5" id="KW-0812">Transmembrane</keyword>
<organism evidence="7 8">
    <name type="scientific">Aphanomyces euteiches</name>
    <dbReference type="NCBI Taxonomy" id="100861"/>
    <lineage>
        <taxon>Eukaryota</taxon>
        <taxon>Sar</taxon>
        <taxon>Stramenopiles</taxon>
        <taxon>Oomycota</taxon>
        <taxon>Saprolegniomycetes</taxon>
        <taxon>Saprolegniales</taxon>
        <taxon>Verrucalvaceae</taxon>
        <taxon>Aphanomyces</taxon>
    </lineage>
</organism>
<accession>A0A6G0WDX2</accession>
<keyword evidence="8" id="KW-1185">Reference proteome</keyword>
<evidence type="ECO:0000313" key="8">
    <source>
        <dbReference type="Proteomes" id="UP000481153"/>
    </source>
</evidence>